<keyword evidence="4 7" id="KW-0812">Transmembrane</keyword>
<feature type="transmembrane region" description="Helical" evidence="7">
    <location>
        <begin position="66"/>
        <end position="86"/>
    </location>
</feature>
<keyword evidence="5 7" id="KW-1133">Transmembrane helix</keyword>
<name>U7UTG3_9FIRM</name>
<feature type="transmembrane region" description="Helical" evidence="7">
    <location>
        <begin position="6"/>
        <end position="26"/>
    </location>
</feature>
<dbReference type="Proteomes" id="UP000017090">
    <property type="component" value="Unassembled WGS sequence"/>
</dbReference>
<comment type="similarity">
    <text evidence="2">Belongs to the UPF0126 family.</text>
</comment>
<feature type="transmembrane region" description="Helical" evidence="7">
    <location>
        <begin position="33"/>
        <end position="54"/>
    </location>
</feature>
<dbReference type="EMBL" id="AWXA01000008">
    <property type="protein sequence ID" value="ERT61743.1"/>
    <property type="molecule type" value="Genomic_DNA"/>
</dbReference>
<proteinExistence type="inferred from homology"/>
<keyword evidence="3" id="KW-1003">Cell membrane</keyword>
<keyword evidence="6 7" id="KW-0472">Membrane</keyword>
<evidence type="ECO:0000256" key="3">
    <source>
        <dbReference type="ARBA" id="ARBA00022475"/>
    </source>
</evidence>
<feature type="transmembrane region" description="Helical" evidence="7">
    <location>
        <begin position="184"/>
        <end position="205"/>
    </location>
</feature>
<dbReference type="PANTHER" id="PTHR30506:SF3">
    <property type="entry name" value="UPF0126 INNER MEMBRANE PROTEIN YADS-RELATED"/>
    <property type="match status" value="1"/>
</dbReference>
<dbReference type="Pfam" id="PF03458">
    <property type="entry name" value="Gly_transporter"/>
    <property type="match status" value="2"/>
</dbReference>
<feature type="transmembrane region" description="Helical" evidence="7">
    <location>
        <begin position="98"/>
        <end position="122"/>
    </location>
</feature>
<dbReference type="eggNOG" id="COG2860">
    <property type="taxonomic scope" value="Bacteria"/>
</dbReference>
<feature type="domain" description="Glycine transporter" evidence="8">
    <location>
        <begin position="8"/>
        <end position="79"/>
    </location>
</feature>
<evidence type="ECO:0000313" key="9">
    <source>
        <dbReference type="EMBL" id="ERT61743.1"/>
    </source>
</evidence>
<dbReference type="RefSeq" id="WP_023053033.1">
    <property type="nucleotide sequence ID" value="NZ_AWXA01000008.1"/>
</dbReference>
<protein>
    <submittedName>
        <fullName evidence="9">Putative membrane protein</fullName>
    </submittedName>
</protein>
<reference evidence="9 10" key="1">
    <citation type="submission" date="2013-09" db="EMBL/GenBank/DDBJ databases">
        <authorList>
            <person name="Durkin A.S."/>
            <person name="Haft D.R."/>
            <person name="McCorrison J."/>
            <person name="Torralba M."/>
            <person name="Gillis M."/>
            <person name="Haft D.H."/>
            <person name="Methe B."/>
            <person name="Sutton G."/>
            <person name="Nelson K.E."/>
        </authorList>
    </citation>
    <scope>NUCLEOTIDE SEQUENCE [LARGE SCALE GENOMIC DNA]</scope>
    <source>
        <strain evidence="9 10">BV3C16-1</strain>
    </source>
</reference>
<evidence type="ECO:0000256" key="1">
    <source>
        <dbReference type="ARBA" id="ARBA00004651"/>
    </source>
</evidence>
<evidence type="ECO:0000256" key="2">
    <source>
        <dbReference type="ARBA" id="ARBA00008193"/>
    </source>
</evidence>
<dbReference type="PATRIC" id="fig|1111454.3.peg.433"/>
<dbReference type="GO" id="GO:0005886">
    <property type="term" value="C:plasma membrane"/>
    <property type="evidence" value="ECO:0007669"/>
    <property type="project" value="UniProtKB-SubCell"/>
</dbReference>
<dbReference type="PANTHER" id="PTHR30506">
    <property type="entry name" value="INNER MEMBRANE PROTEIN"/>
    <property type="match status" value="1"/>
</dbReference>
<feature type="transmembrane region" description="Helical" evidence="7">
    <location>
        <begin position="161"/>
        <end position="178"/>
    </location>
</feature>
<evidence type="ECO:0000256" key="5">
    <source>
        <dbReference type="ARBA" id="ARBA00022989"/>
    </source>
</evidence>
<dbReference type="OrthoDB" id="9791874at2"/>
<evidence type="ECO:0000313" key="10">
    <source>
        <dbReference type="Proteomes" id="UP000017090"/>
    </source>
</evidence>
<evidence type="ECO:0000256" key="7">
    <source>
        <dbReference type="SAM" id="Phobius"/>
    </source>
</evidence>
<keyword evidence="10" id="KW-1185">Reference proteome</keyword>
<evidence type="ECO:0000256" key="4">
    <source>
        <dbReference type="ARBA" id="ARBA00022692"/>
    </source>
</evidence>
<organism evidence="9 10">
    <name type="scientific">Megasphaera vaginalis</name>
    <name type="common">ex Srinivasan et al. 2021</name>
    <dbReference type="NCBI Taxonomy" id="1111454"/>
    <lineage>
        <taxon>Bacteria</taxon>
        <taxon>Bacillati</taxon>
        <taxon>Bacillota</taxon>
        <taxon>Negativicutes</taxon>
        <taxon>Veillonellales</taxon>
        <taxon>Veillonellaceae</taxon>
        <taxon>Megasphaera</taxon>
    </lineage>
</organism>
<comment type="caution">
    <text evidence="9">The sequence shown here is derived from an EMBL/GenBank/DDBJ whole genome shotgun (WGS) entry which is preliminary data.</text>
</comment>
<gene>
    <name evidence="9" type="ORF">HMPREF1250_2100</name>
</gene>
<feature type="transmembrane region" description="Helical" evidence="7">
    <location>
        <begin position="128"/>
        <end position="149"/>
    </location>
</feature>
<comment type="subcellular location">
    <subcellularLocation>
        <location evidence="1">Cell membrane</location>
        <topology evidence="1">Multi-pass membrane protein</topology>
    </subcellularLocation>
</comment>
<accession>U7UTG3</accession>
<evidence type="ECO:0000256" key="6">
    <source>
        <dbReference type="ARBA" id="ARBA00023136"/>
    </source>
</evidence>
<feature type="domain" description="Glycine transporter" evidence="8">
    <location>
        <begin position="103"/>
        <end position="174"/>
    </location>
</feature>
<sequence>MDSLWWQIFDILGTLAFSLSGTLVAISKRMDIFGVFVLAAATAIGGGIMRDIILGNFPPIAFQKDIYFAIIIFTIALTSIGIRYFDTRLRQNVMHYSLLFYLLCDAVGLGSFTVTGTLMGCYYFPDHWMFDITLGTLTAVGGGVVRDVLAGRVSKLFKHDIYATASIAGAIALQFSYVCLEQSAVSSAFLGFIITVTIRMLAISFKFNLPRVKKKRNSQFF</sequence>
<dbReference type="AlphaFoldDB" id="U7UTG3"/>
<evidence type="ECO:0000259" key="8">
    <source>
        <dbReference type="Pfam" id="PF03458"/>
    </source>
</evidence>
<dbReference type="InterPro" id="IPR005115">
    <property type="entry name" value="Gly_transporter"/>
</dbReference>